<dbReference type="InParanoid" id="S8FHI8"/>
<evidence type="ECO:0000313" key="3">
    <source>
        <dbReference type="Proteomes" id="UP000015241"/>
    </source>
</evidence>
<protein>
    <submittedName>
        <fullName evidence="2">Uncharacterized protein</fullName>
    </submittedName>
</protein>
<dbReference type="Proteomes" id="UP000015241">
    <property type="component" value="Unassembled WGS sequence"/>
</dbReference>
<feature type="compositionally biased region" description="Pro residues" evidence="1">
    <location>
        <begin position="121"/>
        <end position="132"/>
    </location>
</feature>
<dbReference type="EMBL" id="KE504146">
    <property type="protein sequence ID" value="EPT00876.1"/>
    <property type="molecule type" value="Genomic_DNA"/>
</dbReference>
<feature type="compositionally biased region" description="Pro residues" evidence="1">
    <location>
        <begin position="100"/>
        <end position="109"/>
    </location>
</feature>
<sequence length="373" mass="40628">MPTYLGTLSPISPLSNCLVGLPWGADDQMSDTSCGAGPSRRPATMAARPSTSHAATAPSLHGPRAPRRSLHATTSNNVKRRPSTSVGRLEVCTHMSTLRPLPPPPPCTPVTPQRGCSYRPLPHPPSHPPSRAPTPSGSGTLTPSPVPTREPTPEPKIDGTVKRQCASGKQVLRLDIPDSPGPGIIIISPLSCSGSVIPTPSIHDTASAEGPLRIYESRRRRTSSTYRYLDILQPQTRKPTLPRIDVECADSTSASDVDAVPDEHLAPSVKPFALPQFALSPIEKYYDRDSVGFANVNGPSPPTRPWRPTNESYIVDVPLDDAPSPRKKGHARIASDLSKKLKRYSCKWMREKKGKRWVEEDYGQVLQKLRRLK</sequence>
<evidence type="ECO:0000313" key="2">
    <source>
        <dbReference type="EMBL" id="EPT00876.1"/>
    </source>
</evidence>
<organism evidence="2 3">
    <name type="scientific">Fomitopsis schrenkii</name>
    <name type="common">Brown rot fungus</name>
    <dbReference type="NCBI Taxonomy" id="2126942"/>
    <lineage>
        <taxon>Eukaryota</taxon>
        <taxon>Fungi</taxon>
        <taxon>Dikarya</taxon>
        <taxon>Basidiomycota</taxon>
        <taxon>Agaricomycotina</taxon>
        <taxon>Agaricomycetes</taxon>
        <taxon>Polyporales</taxon>
        <taxon>Fomitopsis</taxon>
    </lineage>
</organism>
<dbReference type="AlphaFoldDB" id="S8FHI8"/>
<feature type="compositionally biased region" description="Basic and acidic residues" evidence="1">
    <location>
        <begin position="151"/>
        <end position="161"/>
    </location>
</feature>
<proteinExistence type="predicted"/>
<keyword evidence="3" id="KW-1185">Reference proteome</keyword>
<accession>S8FHI8</accession>
<dbReference type="OrthoDB" id="2802448at2759"/>
<evidence type="ECO:0000256" key="1">
    <source>
        <dbReference type="SAM" id="MobiDB-lite"/>
    </source>
</evidence>
<dbReference type="HOGENOM" id="CLU_741929_0_0_1"/>
<gene>
    <name evidence="2" type="ORF">FOMPIDRAFT_85981</name>
</gene>
<name>S8FHI8_FOMSC</name>
<feature type="region of interest" description="Disordered" evidence="1">
    <location>
        <begin position="30"/>
        <end position="164"/>
    </location>
</feature>
<reference evidence="2 3" key="1">
    <citation type="journal article" date="2012" name="Science">
        <title>The Paleozoic origin of enzymatic lignin decomposition reconstructed from 31 fungal genomes.</title>
        <authorList>
            <person name="Floudas D."/>
            <person name="Binder M."/>
            <person name="Riley R."/>
            <person name="Barry K."/>
            <person name="Blanchette R.A."/>
            <person name="Henrissat B."/>
            <person name="Martinez A.T."/>
            <person name="Otillar R."/>
            <person name="Spatafora J.W."/>
            <person name="Yadav J.S."/>
            <person name="Aerts A."/>
            <person name="Benoit I."/>
            <person name="Boyd A."/>
            <person name="Carlson A."/>
            <person name="Copeland A."/>
            <person name="Coutinho P.M."/>
            <person name="de Vries R.P."/>
            <person name="Ferreira P."/>
            <person name="Findley K."/>
            <person name="Foster B."/>
            <person name="Gaskell J."/>
            <person name="Glotzer D."/>
            <person name="Gorecki P."/>
            <person name="Heitman J."/>
            <person name="Hesse C."/>
            <person name="Hori C."/>
            <person name="Igarashi K."/>
            <person name="Jurgens J.A."/>
            <person name="Kallen N."/>
            <person name="Kersten P."/>
            <person name="Kohler A."/>
            <person name="Kuees U."/>
            <person name="Kumar T.K.A."/>
            <person name="Kuo A."/>
            <person name="LaButti K."/>
            <person name="Larrondo L.F."/>
            <person name="Lindquist E."/>
            <person name="Ling A."/>
            <person name="Lombard V."/>
            <person name="Lucas S."/>
            <person name="Lundell T."/>
            <person name="Martin R."/>
            <person name="McLaughlin D.J."/>
            <person name="Morgenstern I."/>
            <person name="Morin E."/>
            <person name="Murat C."/>
            <person name="Nagy L.G."/>
            <person name="Nolan M."/>
            <person name="Ohm R.A."/>
            <person name="Patyshakuliyeva A."/>
            <person name="Rokas A."/>
            <person name="Ruiz-Duenas F.J."/>
            <person name="Sabat G."/>
            <person name="Salamov A."/>
            <person name="Samejima M."/>
            <person name="Schmutz J."/>
            <person name="Slot J.C."/>
            <person name="St John F."/>
            <person name="Stenlid J."/>
            <person name="Sun H."/>
            <person name="Sun S."/>
            <person name="Syed K."/>
            <person name="Tsang A."/>
            <person name="Wiebenga A."/>
            <person name="Young D."/>
            <person name="Pisabarro A."/>
            <person name="Eastwood D.C."/>
            <person name="Martin F."/>
            <person name="Cullen D."/>
            <person name="Grigoriev I.V."/>
            <person name="Hibbett D.S."/>
        </authorList>
    </citation>
    <scope>NUCLEOTIDE SEQUENCE</scope>
    <source>
        <strain evidence="3">FP-58527</strain>
    </source>
</reference>